<accession>A0ABU4LKR0</accession>
<dbReference type="PANTHER" id="PTHR11575">
    <property type="entry name" value="5'-NUCLEOTIDASE-RELATED"/>
    <property type="match status" value="1"/>
</dbReference>
<comment type="caution">
    <text evidence="1">The sequence shown here is derived from an EMBL/GenBank/DDBJ whole genome shotgun (WGS) entry which is preliminary data.</text>
</comment>
<proteinExistence type="predicted"/>
<dbReference type="EMBL" id="JARAVY010000040">
    <property type="protein sequence ID" value="MDX2916168.1"/>
    <property type="molecule type" value="Genomic_DNA"/>
</dbReference>
<dbReference type="InterPro" id="IPR029052">
    <property type="entry name" value="Metallo-depent_PP-like"/>
</dbReference>
<name>A0ABU4LKR0_9ACTN</name>
<gene>
    <name evidence="1" type="ORF">PV517_46815</name>
</gene>
<dbReference type="SUPFAM" id="SSF56300">
    <property type="entry name" value="Metallo-dependent phosphatases"/>
    <property type="match status" value="1"/>
</dbReference>
<reference evidence="1 2" key="1">
    <citation type="journal article" date="2023" name="Microb. Genom.">
        <title>Mesoterricola silvestris gen. nov., sp. nov., Mesoterricola sediminis sp. nov., Geothrix oryzae sp. nov., Geothrix edaphica sp. nov., Geothrix rubra sp. nov., and Geothrix limicola sp. nov., six novel members of Acidobacteriota isolated from soils.</title>
        <authorList>
            <person name="Weisberg A.J."/>
            <person name="Pearce E."/>
            <person name="Kramer C.G."/>
            <person name="Chang J.H."/>
            <person name="Clarke C.R."/>
        </authorList>
    </citation>
    <scope>NUCLEOTIDE SEQUENCE [LARGE SCALE GENOMIC DNA]</scope>
    <source>
        <strain evidence="1 2">NRRL_B-2795</strain>
    </source>
</reference>
<evidence type="ECO:0000313" key="1">
    <source>
        <dbReference type="EMBL" id="MDX2916168.1"/>
    </source>
</evidence>
<keyword evidence="2" id="KW-1185">Reference proteome</keyword>
<sequence>MVVDAGDFFSGHAFHAFSQGRVEERLLSELYDAVVPGNHDLPDLLRLRAPGRFPPVICANLRPPAAFEGRWVSGLILQRGTHRLGVIGYLGRQAFETIPHHERAGFSYCDPTAEMIGAEADRLWEAGADIVIGVSHTGFLADVADQNAGWPLHMVVSAHCHSPWSHWTEAGRHVAKPPAGGAGLLRLALDPAGSHSIAQDACPPCPPSGDGLDADLDAYATWGNELLGTLDTPLATRRDVAGGLAEQARRSLDVQAFVLNLYTLRGGLAQTVTRRDVMACAPFDSDLVVLDVEYPLDALAARAHALGEELIAATSDAVPGPVTVATTGYLAGRFGLAARPVHPLRTLRDTLTDLVRSPHE</sequence>
<evidence type="ECO:0000313" key="2">
    <source>
        <dbReference type="Proteomes" id="UP001271723"/>
    </source>
</evidence>
<dbReference type="InterPro" id="IPR006179">
    <property type="entry name" value="5_nucleotidase/apyrase"/>
</dbReference>
<protein>
    <submittedName>
        <fullName evidence="1">Bifunctional metallophosphatase/5'-nucleotidase</fullName>
    </submittedName>
</protein>
<dbReference type="Gene3D" id="3.60.21.10">
    <property type="match status" value="1"/>
</dbReference>
<organism evidence="1 2">
    <name type="scientific">Streptomyces griseiscabiei</name>
    <dbReference type="NCBI Taxonomy" id="2993540"/>
    <lineage>
        <taxon>Bacteria</taxon>
        <taxon>Bacillati</taxon>
        <taxon>Actinomycetota</taxon>
        <taxon>Actinomycetes</taxon>
        <taxon>Kitasatosporales</taxon>
        <taxon>Streptomycetaceae</taxon>
        <taxon>Streptomyces</taxon>
    </lineage>
</organism>
<dbReference type="PANTHER" id="PTHR11575:SF24">
    <property type="entry name" value="5'-NUCLEOTIDASE"/>
    <property type="match status" value="1"/>
</dbReference>
<dbReference type="Proteomes" id="UP001271723">
    <property type="component" value="Unassembled WGS sequence"/>
</dbReference>